<dbReference type="Gene3D" id="3.40.50.1820">
    <property type="entry name" value="alpha/beta hydrolase"/>
    <property type="match status" value="1"/>
</dbReference>
<dbReference type="InterPro" id="IPR008391">
    <property type="entry name" value="AXE1_dom"/>
</dbReference>
<evidence type="ECO:0000259" key="2">
    <source>
        <dbReference type="Pfam" id="PF05448"/>
    </source>
</evidence>
<feature type="active site" description="Charge relay system" evidence="1">
    <location>
        <position position="433"/>
    </location>
</feature>
<reference evidence="3 4" key="1">
    <citation type="submission" date="2020-07" db="EMBL/GenBank/DDBJ databases">
        <authorList>
            <person name="Feng X."/>
        </authorList>
    </citation>
    <scope>NUCLEOTIDE SEQUENCE [LARGE SCALE GENOMIC DNA]</scope>
    <source>
        <strain evidence="3 4">JCM31066</strain>
    </source>
</reference>
<dbReference type="Proteomes" id="UP000546464">
    <property type="component" value="Unassembled WGS sequence"/>
</dbReference>
<sequence>MNNALHTKLSSIHFLTAPWYRTVMLALTFFAFLPQGGLVHATENCELSVRTNKSDAIYTVGEPVMFIIELSPPSNNRVEPVRVNWRTSVDGQPPFHEGEATLLDGKATVTGQLAQPGFLRCEVSLPAGANDTPLKAVAGAAVSPTEIAPSLPAPDDFDDYWQAQIALLRSKPFDLSMTPLETTASNSHLKIFDIQADAPGDIHVSGYLAYPKDATEGTLPGILVFHGAGVGGASLPWVEKWASLGMIVVNVNAHGIPNGQSKEFYDKLKQGELKDYSRKPWPNRDEVYFRKMFLRNLCALDILAAQPQWDGHTLITYGTSQGGAQSLSVAALDPRVSFAVAGVPAMCDHSGMTAGRATGWPRSVPVDSEGHPDSDALEAMRYYDMMNFAARIQIPVAMTVGFIDKVCPPTSVYAAYNNLGGPKDIFNDLPTGHANSPEATAYMKQKVIDHIQSRQDSPTR</sequence>
<dbReference type="GO" id="GO:0005976">
    <property type="term" value="P:polysaccharide metabolic process"/>
    <property type="evidence" value="ECO:0007669"/>
    <property type="project" value="TreeGrafter"/>
</dbReference>
<dbReference type="InterPro" id="IPR039069">
    <property type="entry name" value="CE7"/>
</dbReference>
<accession>A0A842HJG3</accession>
<protein>
    <submittedName>
        <fullName evidence="3">Acetylxylan esterase</fullName>
    </submittedName>
</protein>
<organism evidence="3 4">
    <name type="scientific">Ruficoccus amylovorans</name>
    <dbReference type="NCBI Taxonomy" id="1804625"/>
    <lineage>
        <taxon>Bacteria</taxon>
        <taxon>Pseudomonadati</taxon>
        <taxon>Verrucomicrobiota</taxon>
        <taxon>Opitutia</taxon>
        <taxon>Puniceicoccales</taxon>
        <taxon>Cerasicoccaceae</taxon>
        <taxon>Ruficoccus</taxon>
    </lineage>
</organism>
<dbReference type="AlphaFoldDB" id="A0A842HJG3"/>
<dbReference type="PANTHER" id="PTHR40111:SF1">
    <property type="entry name" value="CEPHALOSPORIN-C DEACETYLASE"/>
    <property type="match status" value="1"/>
</dbReference>
<evidence type="ECO:0000313" key="3">
    <source>
        <dbReference type="EMBL" id="MBC2595716.1"/>
    </source>
</evidence>
<dbReference type="RefSeq" id="WP_185676653.1">
    <property type="nucleotide sequence ID" value="NZ_JACHVB010000052.1"/>
</dbReference>
<dbReference type="EMBL" id="JACHVB010000052">
    <property type="protein sequence ID" value="MBC2595716.1"/>
    <property type="molecule type" value="Genomic_DNA"/>
</dbReference>
<dbReference type="PANTHER" id="PTHR40111">
    <property type="entry name" value="CEPHALOSPORIN-C DEACETYLASE"/>
    <property type="match status" value="1"/>
</dbReference>
<feature type="active site" description="Nucleophile" evidence="1">
    <location>
        <position position="320"/>
    </location>
</feature>
<dbReference type="InterPro" id="IPR029058">
    <property type="entry name" value="AB_hydrolase_fold"/>
</dbReference>
<gene>
    <name evidence="3" type="ORF">H5P28_15725</name>
</gene>
<feature type="domain" description="Acetyl xylan esterase" evidence="2">
    <location>
        <begin position="150"/>
        <end position="425"/>
    </location>
</feature>
<dbReference type="GO" id="GO:0052689">
    <property type="term" value="F:carboxylic ester hydrolase activity"/>
    <property type="evidence" value="ECO:0007669"/>
    <property type="project" value="TreeGrafter"/>
</dbReference>
<comment type="caution">
    <text evidence="3">The sequence shown here is derived from an EMBL/GenBank/DDBJ whole genome shotgun (WGS) entry which is preliminary data.</text>
</comment>
<evidence type="ECO:0000256" key="1">
    <source>
        <dbReference type="PIRSR" id="PIRSR639069-1"/>
    </source>
</evidence>
<keyword evidence="4" id="KW-1185">Reference proteome</keyword>
<feature type="active site" description="Charge relay system" evidence="1">
    <location>
        <position position="404"/>
    </location>
</feature>
<evidence type="ECO:0000313" key="4">
    <source>
        <dbReference type="Proteomes" id="UP000546464"/>
    </source>
</evidence>
<proteinExistence type="predicted"/>
<name>A0A842HJG3_9BACT</name>
<dbReference type="Pfam" id="PF05448">
    <property type="entry name" value="AXE1"/>
    <property type="match status" value="1"/>
</dbReference>
<dbReference type="SUPFAM" id="SSF53474">
    <property type="entry name" value="alpha/beta-Hydrolases"/>
    <property type="match status" value="1"/>
</dbReference>